<accession>A0A412Z7R4</accession>
<dbReference type="Gene3D" id="3.40.190.10">
    <property type="entry name" value="Periplasmic binding protein-like II"/>
    <property type="match status" value="1"/>
</dbReference>
<keyword evidence="1" id="KW-1003">Cell membrane</keyword>
<comment type="caution">
    <text evidence="8">The sequence shown here is derived from an EMBL/GenBank/DDBJ whole genome shotgun (WGS) entry which is preliminary data.</text>
</comment>
<dbReference type="PROSITE" id="PS51257">
    <property type="entry name" value="PROKAR_LIPOPROTEIN"/>
    <property type="match status" value="1"/>
</dbReference>
<evidence type="ECO:0000313" key="8">
    <source>
        <dbReference type="EMBL" id="RGV76082.1"/>
    </source>
</evidence>
<evidence type="ECO:0000256" key="1">
    <source>
        <dbReference type="ARBA" id="ARBA00022475"/>
    </source>
</evidence>
<dbReference type="PANTHER" id="PTHR43649:SF33">
    <property type="entry name" value="POLYGALACTURONAN_RHAMNOGALACTURONAN-BINDING PROTEIN YTCQ"/>
    <property type="match status" value="1"/>
</dbReference>
<evidence type="ECO:0000256" key="4">
    <source>
        <dbReference type="ARBA" id="ARBA00023139"/>
    </source>
</evidence>
<evidence type="ECO:0000313" key="11">
    <source>
        <dbReference type="Proteomes" id="UP000284543"/>
    </source>
</evidence>
<evidence type="ECO:0000256" key="7">
    <source>
        <dbReference type="SAM" id="SignalP"/>
    </source>
</evidence>
<dbReference type="PANTHER" id="PTHR43649">
    <property type="entry name" value="ARABINOSE-BINDING PROTEIN-RELATED"/>
    <property type="match status" value="1"/>
</dbReference>
<reference evidence="10 11" key="1">
    <citation type="submission" date="2018-08" db="EMBL/GenBank/DDBJ databases">
        <title>A genome reference for cultivated species of the human gut microbiota.</title>
        <authorList>
            <person name="Zou Y."/>
            <person name="Xue W."/>
            <person name="Luo G."/>
        </authorList>
    </citation>
    <scope>NUCLEOTIDE SEQUENCE [LARGE SCALE GENOMIC DNA]</scope>
    <source>
        <strain evidence="8 11">AF14-18</strain>
        <strain evidence="9 10">AM35-14</strain>
    </source>
</reference>
<dbReference type="InterPro" id="IPR050490">
    <property type="entry name" value="Bact_solute-bd_prot1"/>
</dbReference>
<keyword evidence="3" id="KW-0472">Membrane</keyword>
<feature type="chain" id="PRO_5044085519" evidence="7">
    <location>
        <begin position="21"/>
        <end position="479"/>
    </location>
</feature>
<feature type="compositionally biased region" description="Low complexity" evidence="6">
    <location>
        <begin position="33"/>
        <end position="54"/>
    </location>
</feature>
<feature type="signal peptide" evidence="7">
    <location>
        <begin position="1"/>
        <end position="20"/>
    </location>
</feature>
<dbReference type="SUPFAM" id="SSF53850">
    <property type="entry name" value="Periplasmic binding protein-like II"/>
    <property type="match status" value="1"/>
</dbReference>
<dbReference type="AlphaFoldDB" id="A0A412Z7R4"/>
<dbReference type="EMBL" id="QSHZ01000010">
    <property type="protein sequence ID" value="RHC56150.1"/>
    <property type="molecule type" value="Genomic_DNA"/>
</dbReference>
<keyword evidence="2 7" id="KW-0732">Signal</keyword>
<dbReference type="Proteomes" id="UP000283975">
    <property type="component" value="Unassembled WGS sequence"/>
</dbReference>
<evidence type="ECO:0000256" key="6">
    <source>
        <dbReference type="SAM" id="MobiDB-lite"/>
    </source>
</evidence>
<name>A0A412Z7R4_9FIRM</name>
<dbReference type="InterPro" id="IPR006059">
    <property type="entry name" value="SBP"/>
</dbReference>
<sequence length="479" mass="52572">MMKRKLAMALAVSMVVGSLAACGGKTDQAATTAAPKAENAQGDQSGAADGGAEAADSEKTVYPAGTLVVYAMGNPQYRQQWFETWLENHKDIAPDVKIEFVQTEGTADIREKITMTALSGATEDLPDAAMLDPVTIMDLAGAGLLKDETEYLTPLLDKMVDGATTDATIGGRIYALPDSVRPQVLFYNQDIFDKYGVDAEQMNTMEGYIEAGRQLKEKSNGEVYLSYIDPTSKTWRYWGRRGLMPSAGAKIWDENGEVVIGSDEGTQKALGALDTMNSEGLLLKTTIMEPALYDAINKQQVATFCIGAFWDEFMRKNCEATKGQWRVMSAPAFEGVDKAGAPVSQYMAIIEKGDNPYSELFRQMWYDFTFDTQAKEVWVNSMEEQNAPYSNPVSKEMLEDPFWKEPSDFYGGQSFREMEGKCLENGAANLVVTPQDAEADEIISAELEKYVAGNQSMSDAIANMDKNLKAKIGKAEISQ</sequence>
<protein>
    <submittedName>
        <fullName evidence="8">Carbohydrate ABC transporter substrate-binding protein</fullName>
    </submittedName>
</protein>
<organism evidence="8 11">
    <name type="scientific">Enterocloster bolteae</name>
    <dbReference type="NCBI Taxonomy" id="208479"/>
    <lineage>
        <taxon>Bacteria</taxon>
        <taxon>Bacillati</taxon>
        <taxon>Bacillota</taxon>
        <taxon>Clostridia</taxon>
        <taxon>Lachnospirales</taxon>
        <taxon>Lachnospiraceae</taxon>
        <taxon>Enterocloster</taxon>
    </lineage>
</organism>
<evidence type="ECO:0000256" key="5">
    <source>
        <dbReference type="ARBA" id="ARBA00023288"/>
    </source>
</evidence>
<evidence type="ECO:0000313" key="9">
    <source>
        <dbReference type="EMBL" id="RHC56150.1"/>
    </source>
</evidence>
<dbReference type="EMBL" id="QRZM01000004">
    <property type="protein sequence ID" value="RGV76082.1"/>
    <property type="molecule type" value="Genomic_DNA"/>
</dbReference>
<dbReference type="Proteomes" id="UP000284543">
    <property type="component" value="Unassembled WGS sequence"/>
</dbReference>
<dbReference type="Pfam" id="PF01547">
    <property type="entry name" value="SBP_bac_1"/>
    <property type="match status" value="1"/>
</dbReference>
<evidence type="ECO:0000256" key="3">
    <source>
        <dbReference type="ARBA" id="ARBA00023136"/>
    </source>
</evidence>
<proteinExistence type="predicted"/>
<keyword evidence="5" id="KW-0449">Lipoprotein</keyword>
<evidence type="ECO:0000313" key="10">
    <source>
        <dbReference type="Proteomes" id="UP000283975"/>
    </source>
</evidence>
<evidence type="ECO:0000256" key="2">
    <source>
        <dbReference type="ARBA" id="ARBA00022729"/>
    </source>
</evidence>
<keyword evidence="4" id="KW-0564">Palmitate</keyword>
<dbReference type="RefSeq" id="WP_118018646.1">
    <property type="nucleotide sequence ID" value="NZ_CATYQV010000016.1"/>
</dbReference>
<feature type="region of interest" description="Disordered" evidence="6">
    <location>
        <begin position="33"/>
        <end position="56"/>
    </location>
</feature>
<gene>
    <name evidence="9" type="ORF">DW839_11465</name>
    <name evidence="8" type="ORF">DWW02_11935</name>
</gene>